<evidence type="ECO:0000256" key="5">
    <source>
        <dbReference type="ARBA" id="ARBA00022806"/>
    </source>
</evidence>
<reference evidence="18 19" key="1">
    <citation type="submission" date="2022-06" db="EMBL/GenBank/DDBJ databases">
        <title>Fructobacillus taiwanensis sp. nov., isolated from the honeybee.</title>
        <authorList>
            <person name="Chen Y.-S."/>
            <person name="Wang L.-T."/>
            <person name="Lee Y.-S."/>
            <person name="Chang Y.-C."/>
            <person name="Wu H.-C."/>
            <person name="Liao C.-Y."/>
            <person name="Chen W.-H."/>
            <person name="Deng J.-N."/>
            <person name="Wang Y.-H."/>
        </authorList>
    </citation>
    <scope>NUCLEOTIDE SEQUENCE [LARGE SCALE GENOMIC DNA]</scope>
    <source>
        <strain evidence="18 19">W13</strain>
    </source>
</reference>
<feature type="region of interest" description="Disordered" evidence="15">
    <location>
        <begin position="1092"/>
        <end position="1115"/>
    </location>
</feature>
<dbReference type="EC" id="3.1.-.-" evidence="13"/>
<dbReference type="PROSITE" id="PS51198">
    <property type="entry name" value="UVRD_HELICASE_ATP_BIND"/>
    <property type="match status" value="1"/>
</dbReference>
<keyword evidence="6 13" id="KW-0269">Exonuclease</keyword>
<dbReference type="InterPro" id="IPR014017">
    <property type="entry name" value="DNA_helicase_UvrD-like_C"/>
</dbReference>
<comment type="catalytic activity">
    <reaction evidence="12 13">
        <text>ATP + H2O = ADP + phosphate + H(+)</text>
        <dbReference type="Rhea" id="RHEA:13065"/>
        <dbReference type="ChEBI" id="CHEBI:15377"/>
        <dbReference type="ChEBI" id="CHEBI:15378"/>
        <dbReference type="ChEBI" id="CHEBI:30616"/>
        <dbReference type="ChEBI" id="CHEBI:43474"/>
        <dbReference type="ChEBI" id="CHEBI:456216"/>
        <dbReference type="EC" id="5.6.2.4"/>
    </reaction>
</comment>
<feature type="domain" description="UvrD-like helicase ATP-binding" evidence="16">
    <location>
        <begin position="2"/>
        <end position="482"/>
    </location>
</feature>
<comment type="subunit">
    <text evidence="13">Heterodimer of AddA and AddB/RexB.</text>
</comment>
<dbReference type="EC" id="5.6.2.4" evidence="13"/>
<dbReference type="Proteomes" id="UP001523234">
    <property type="component" value="Unassembled WGS sequence"/>
</dbReference>
<feature type="compositionally biased region" description="Acidic residues" evidence="15">
    <location>
        <begin position="544"/>
        <end position="555"/>
    </location>
</feature>
<dbReference type="InterPro" id="IPR011335">
    <property type="entry name" value="Restrct_endonuc-II-like"/>
</dbReference>
<dbReference type="InterPro" id="IPR014016">
    <property type="entry name" value="UvrD-like_ATP-bd"/>
</dbReference>
<evidence type="ECO:0000313" key="18">
    <source>
        <dbReference type="EMBL" id="MCO0831708.1"/>
    </source>
</evidence>
<keyword evidence="1 13" id="KW-0540">Nuclease</keyword>
<comment type="caution">
    <text evidence="18">The sequence shown here is derived from an EMBL/GenBank/DDBJ whole genome shotgun (WGS) entry which is preliminary data.</text>
</comment>
<dbReference type="PANTHER" id="PTHR11070:SF48">
    <property type="entry name" value="ATP-DEPENDENT HELICASE_NUCLEASE SUBUNIT A"/>
    <property type="match status" value="1"/>
</dbReference>
<dbReference type="GO" id="GO:0004386">
    <property type="term" value="F:helicase activity"/>
    <property type="evidence" value="ECO:0007669"/>
    <property type="project" value="UniProtKB-KW"/>
</dbReference>
<dbReference type="HAMAP" id="MF_01451">
    <property type="entry name" value="AddA"/>
    <property type="match status" value="1"/>
</dbReference>
<evidence type="ECO:0000256" key="7">
    <source>
        <dbReference type="ARBA" id="ARBA00022840"/>
    </source>
</evidence>
<comment type="cofactor">
    <cofactor evidence="13">
        <name>Mg(2+)</name>
        <dbReference type="ChEBI" id="CHEBI:18420"/>
    </cofactor>
</comment>
<evidence type="ECO:0000256" key="2">
    <source>
        <dbReference type="ARBA" id="ARBA00022741"/>
    </source>
</evidence>
<keyword evidence="2 13" id="KW-0547">Nucleotide-binding</keyword>
<keyword evidence="8 13" id="KW-0238">DNA-binding</keyword>
<keyword evidence="7 13" id="KW-0067">ATP-binding</keyword>
<feature type="compositionally biased region" description="Polar residues" evidence="15">
    <location>
        <begin position="1005"/>
        <end position="1026"/>
    </location>
</feature>
<evidence type="ECO:0000256" key="8">
    <source>
        <dbReference type="ARBA" id="ARBA00023125"/>
    </source>
</evidence>
<keyword evidence="9 13" id="KW-0234">DNA repair</keyword>
<dbReference type="RefSeq" id="WP_252442215.1">
    <property type="nucleotide sequence ID" value="NZ_JAMWYK010000001.1"/>
</dbReference>
<comment type="catalytic activity">
    <reaction evidence="11 13">
        <text>Couples ATP hydrolysis with the unwinding of duplex DNA by translocating in the 3'-5' direction.</text>
        <dbReference type="EC" id="5.6.2.4"/>
    </reaction>
</comment>
<feature type="binding site" evidence="14">
    <location>
        <begin position="23"/>
        <end position="30"/>
    </location>
    <ligand>
        <name>ATP</name>
        <dbReference type="ChEBI" id="CHEBI:30616"/>
    </ligand>
</feature>
<dbReference type="Pfam" id="PF12705">
    <property type="entry name" value="PDDEXK_1"/>
    <property type="match status" value="1"/>
</dbReference>
<name>A0ABT0ZNZ2_9LACO</name>
<keyword evidence="19" id="KW-1185">Reference proteome</keyword>
<dbReference type="Gene3D" id="3.90.320.10">
    <property type="match status" value="1"/>
</dbReference>
<keyword evidence="4 13" id="KW-0378">Hydrolase</keyword>
<feature type="region of interest" description="Disordered" evidence="15">
    <location>
        <begin position="990"/>
        <end position="1026"/>
    </location>
</feature>
<dbReference type="InterPro" id="IPR027417">
    <property type="entry name" value="P-loop_NTPase"/>
</dbReference>
<evidence type="ECO:0000256" key="13">
    <source>
        <dbReference type="HAMAP-Rule" id="MF_01451"/>
    </source>
</evidence>
<evidence type="ECO:0000256" key="11">
    <source>
        <dbReference type="ARBA" id="ARBA00034617"/>
    </source>
</evidence>
<dbReference type="PANTHER" id="PTHR11070">
    <property type="entry name" value="UVRD / RECB / PCRA DNA HELICASE FAMILY MEMBER"/>
    <property type="match status" value="1"/>
</dbReference>
<sequence>MPNYTKNQQMAIDHSGHNILVSASAGSGKTTVLIERLIQKIMAGTSVDQFLIVTFTRAAAGEMKERLEKAITKKLQETDDQKTKVYLQEQLALLPTAAVTTIDGFALQLIESYYYEIDLDPAFRLVADNAEVSLFKNRALDTLFDELYQEEHPDHQAFMQLIENFASVSRHQGLKDIILKLADFDAARPQEDHWLDSLGDAEDTSQPLHEQKAYQTFLDGQVRPTVEQALADLPAALAAVEGEPDEKKFQQAATALVERQAYLQNLQSLMDEKADYETFAKAIQQGFSDKFPSRYTVKQIAGDDEVAQKAEYLEKVIAFKDNYFAGKDATLTALAKGFFALTEEQWQTINARGQRLVQGLVKVTQDYLDVLEEQKQDENVLHFSDLVVLARKILQNDDVRQLVQSQFAEVMVDEYQDVNRLQEAFLKDMSNGHNMYMVGDIKQSIYGFRQAAPQLFAGKYADFAKDENDDERIELADNFRSENNVTEVINQIFTQVMDEELGDVAYQGSAKLIAKAAYPETVKPVFNLDLLAMKKQNTASGQNADEDTEQNEEDDRDTREKKLTYLLEKVQELVADGEVYDQKEEVMRPVRYEDIAILTRSKTVYPDLLRLANEAGIPVQSESVGNYYQAMEVYLVLDVLRVIDNPHQDIPLAAILRSPLFDFKEQALAEIRLADQEHDFYSALKARATEDKKAQAVLEQLDSWCVYARQNDLVGLIWAIYQDTGWLDYVAGLPGGAQRQANLHALYQRASTFQENGQSGLFAFTRYIEEVQAGGAEVGEVAQESAESAVNLMTIHKSKGLEFPIVILPDLDKEFNQMDSRASFVLQKDAGIGLDYLEPNAQVKVPTLAKYAVKLALKKQAWSEEMRLYYVALTRAKQQLHLIGRIDPIEDKQTREQKLYQNTLQASEQFLLEEQRLTAKSYLDWTLQSFARLENDELDAVLMGDAKRERAWVGPETDRKGQIQVKVVNEDELTTKADLMAQSAKVTAQMAAEKNAEANEADGQSAESAAEPNNKQSATEPNTKQSAATLDLQELEAKLNYRYAHLQATKTAAYQSVSEIKQLFEDPDRPFMEDLYLDENGQAKVGEEIAAQEDAQETAATSKATPTTEPTPQDDKLKANMLAQNELPMPAFMSDGKVKPSPTAVGTATHLMLQLLNFKKDYSVQDLNDLLDSLVKTGQVQEEIAPRVNVEQIHDFLQTDFAERIANHPSTLQREATFAMLVPAKQVYEGLDDEAPILIHGIIDGYFVDERKKTVTVFDYKTDFVPRAKGPRQDEALAKMKQRYKGQLNLYREALQDEFPGYVLEKPRLILLSANKVLELD</sequence>
<evidence type="ECO:0000256" key="15">
    <source>
        <dbReference type="SAM" id="MobiDB-lite"/>
    </source>
</evidence>
<dbReference type="Gene3D" id="3.40.50.300">
    <property type="entry name" value="P-loop containing nucleotide triphosphate hydrolases"/>
    <property type="match status" value="4"/>
</dbReference>
<gene>
    <name evidence="13 18" type="primary">addA</name>
    <name evidence="18" type="ORF">NFX39_01185</name>
</gene>
<feature type="compositionally biased region" description="Polar residues" evidence="15">
    <location>
        <begin position="1102"/>
        <end position="1111"/>
    </location>
</feature>
<evidence type="ECO:0000256" key="6">
    <source>
        <dbReference type="ARBA" id="ARBA00022839"/>
    </source>
</evidence>
<evidence type="ECO:0000256" key="9">
    <source>
        <dbReference type="ARBA" id="ARBA00023204"/>
    </source>
</evidence>
<dbReference type="InterPro" id="IPR011604">
    <property type="entry name" value="PDDEXK-like_dom_sf"/>
</dbReference>
<dbReference type="InterPro" id="IPR038726">
    <property type="entry name" value="PDDEXK_AddAB-type"/>
</dbReference>
<comment type="similarity">
    <text evidence="13">Belongs to the helicase family. AddA subfamily.</text>
</comment>
<proteinExistence type="inferred from homology"/>
<dbReference type="Pfam" id="PF00580">
    <property type="entry name" value="UvrD-helicase"/>
    <property type="match status" value="1"/>
</dbReference>
<evidence type="ECO:0000313" key="19">
    <source>
        <dbReference type="Proteomes" id="UP001523234"/>
    </source>
</evidence>
<comment type="function">
    <text evidence="13">The heterodimer acts as both an ATP-dependent DNA helicase and an ATP-dependent, dual-direction single-stranded exonuclease. Recognizes the chi site generating a DNA molecule suitable for the initiation of homologous recombination. The AddA nuclease domain is required for chi fragment generation; this subunit has the helicase and 3' -&gt; 5' nuclease activities.</text>
</comment>
<evidence type="ECO:0000256" key="3">
    <source>
        <dbReference type="ARBA" id="ARBA00022763"/>
    </source>
</evidence>
<accession>A0ABT0ZNZ2</accession>
<evidence type="ECO:0000256" key="10">
    <source>
        <dbReference type="ARBA" id="ARBA00023235"/>
    </source>
</evidence>
<evidence type="ECO:0000256" key="4">
    <source>
        <dbReference type="ARBA" id="ARBA00022801"/>
    </source>
</evidence>
<dbReference type="Pfam" id="PF13361">
    <property type="entry name" value="UvrD_C"/>
    <property type="match status" value="1"/>
</dbReference>
<dbReference type="InterPro" id="IPR014152">
    <property type="entry name" value="AddA"/>
</dbReference>
<dbReference type="PROSITE" id="PS51217">
    <property type="entry name" value="UVRD_HELICASE_CTER"/>
    <property type="match status" value="1"/>
</dbReference>
<protein>
    <recommendedName>
        <fullName evidence="13">ATP-dependent helicase/nuclease subunit A</fullName>
        <ecNumber evidence="13">3.1.-.-</ecNumber>
        <ecNumber evidence="13">5.6.2.4</ecNumber>
    </recommendedName>
    <alternativeName>
        <fullName evidence="13">ATP-dependent helicase/nuclease AddA</fullName>
    </alternativeName>
    <alternativeName>
        <fullName evidence="13">DNA 3'-5' helicase AddA</fullName>
    </alternativeName>
</protein>
<organism evidence="18 19">
    <name type="scientific">Fructobacillus apis</name>
    <dbReference type="NCBI Taxonomy" id="2935017"/>
    <lineage>
        <taxon>Bacteria</taxon>
        <taxon>Bacillati</taxon>
        <taxon>Bacillota</taxon>
        <taxon>Bacilli</taxon>
        <taxon>Lactobacillales</taxon>
        <taxon>Lactobacillaceae</taxon>
        <taxon>Fructobacillus</taxon>
    </lineage>
</organism>
<evidence type="ECO:0000256" key="14">
    <source>
        <dbReference type="PROSITE-ProRule" id="PRU00560"/>
    </source>
</evidence>
<evidence type="ECO:0000259" key="16">
    <source>
        <dbReference type="PROSITE" id="PS51198"/>
    </source>
</evidence>
<evidence type="ECO:0000259" key="17">
    <source>
        <dbReference type="PROSITE" id="PS51217"/>
    </source>
</evidence>
<feature type="domain" description="UvrD-like helicase C-terminal" evidence="17">
    <location>
        <begin position="520"/>
        <end position="800"/>
    </location>
</feature>
<evidence type="ECO:0000256" key="1">
    <source>
        <dbReference type="ARBA" id="ARBA00022722"/>
    </source>
</evidence>
<dbReference type="SUPFAM" id="SSF52540">
    <property type="entry name" value="P-loop containing nucleoside triphosphate hydrolases"/>
    <property type="match status" value="1"/>
</dbReference>
<dbReference type="EMBL" id="JAMWYK010000001">
    <property type="protein sequence ID" value="MCO0831708.1"/>
    <property type="molecule type" value="Genomic_DNA"/>
</dbReference>
<evidence type="ECO:0000256" key="12">
    <source>
        <dbReference type="ARBA" id="ARBA00048988"/>
    </source>
</evidence>
<keyword evidence="3 13" id="KW-0227">DNA damage</keyword>
<keyword evidence="10 13" id="KW-0413">Isomerase</keyword>
<dbReference type="InterPro" id="IPR000212">
    <property type="entry name" value="DNA_helicase_UvrD/REP"/>
</dbReference>
<feature type="region of interest" description="Disordered" evidence="15">
    <location>
        <begin position="537"/>
        <end position="559"/>
    </location>
</feature>
<keyword evidence="5 13" id="KW-0347">Helicase</keyword>
<dbReference type="NCBIfam" id="TIGR02785">
    <property type="entry name" value="addA_Gpos"/>
    <property type="match status" value="1"/>
</dbReference>
<dbReference type="SUPFAM" id="SSF52980">
    <property type="entry name" value="Restriction endonuclease-like"/>
    <property type="match status" value="1"/>
</dbReference>